<sequence>MRREGEGKKNGAAPGLSGGAVRRKKKEGCGRRREEERKRVATVVGEEREGEKLPLSLLRLAVAAPNEPSPPLLFRGRRLQRNPLSPSLKGFEEEYLVFYMEPVYVKDVALTHILAYKNPAASTARILKTDENRKFAKGMEYNPAETELQFCSLLKLYNKD</sequence>
<feature type="region of interest" description="Disordered" evidence="1">
    <location>
        <begin position="1"/>
        <end position="45"/>
    </location>
</feature>
<name>A0A8J5I1X6_ZINOF</name>
<dbReference type="EMBL" id="JACMSC010000002">
    <property type="protein sequence ID" value="KAG6533634.1"/>
    <property type="molecule type" value="Genomic_DNA"/>
</dbReference>
<proteinExistence type="predicted"/>
<gene>
    <name evidence="2" type="ORF">ZIOFF_007509</name>
</gene>
<dbReference type="AlphaFoldDB" id="A0A8J5I1X6"/>
<dbReference type="Proteomes" id="UP000734854">
    <property type="component" value="Unassembled WGS sequence"/>
</dbReference>
<organism evidence="2 3">
    <name type="scientific">Zingiber officinale</name>
    <name type="common">Ginger</name>
    <name type="synonym">Amomum zingiber</name>
    <dbReference type="NCBI Taxonomy" id="94328"/>
    <lineage>
        <taxon>Eukaryota</taxon>
        <taxon>Viridiplantae</taxon>
        <taxon>Streptophyta</taxon>
        <taxon>Embryophyta</taxon>
        <taxon>Tracheophyta</taxon>
        <taxon>Spermatophyta</taxon>
        <taxon>Magnoliopsida</taxon>
        <taxon>Liliopsida</taxon>
        <taxon>Zingiberales</taxon>
        <taxon>Zingiberaceae</taxon>
        <taxon>Zingiber</taxon>
    </lineage>
</organism>
<comment type="caution">
    <text evidence="2">The sequence shown here is derived from an EMBL/GenBank/DDBJ whole genome shotgun (WGS) entry which is preliminary data.</text>
</comment>
<accession>A0A8J5I1X6</accession>
<evidence type="ECO:0000313" key="3">
    <source>
        <dbReference type="Proteomes" id="UP000734854"/>
    </source>
</evidence>
<reference evidence="2 3" key="1">
    <citation type="submission" date="2020-08" db="EMBL/GenBank/DDBJ databases">
        <title>Plant Genome Project.</title>
        <authorList>
            <person name="Zhang R.-G."/>
        </authorList>
    </citation>
    <scope>NUCLEOTIDE SEQUENCE [LARGE SCALE GENOMIC DNA]</scope>
    <source>
        <tissue evidence="2">Rhizome</tissue>
    </source>
</reference>
<keyword evidence="3" id="KW-1185">Reference proteome</keyword>
<evidence type="ECO:0000313" key="2">
    <source>
        <dbReference type="EMBL" id="KAG6533634.1"/>
    </source>
</evidence>
<evidence type="ECO:0000256" key="1">
    <source>
        <dbReference type="SAM" id="MobiDB-lite"/>
    </source>
</evidence>
<feature type="compositionally biased region" description="Basic and acidic residues" evidence="1">
    <location>
        <begin position="27"/>
        <end position="45"/>
    </location>
</feature>
<protein>
    <submittedName>
        <fullName evidence="2">Uncharacterized protein</fullName>
    </submittedName>
</protein>